<proteinExistence type="predicted"/>
<sequence>LARSGPRSVCCYRAATLAAAIGDVHSAPVPRNRAAGLDWTGRRALRLRSASRRV</sequence>
<dbReference type="AlphaFoldDB" id="A0A6G1EZ74"/>
<feature type="non-terminal residue" evidence="1">
    <location>
        <position position="1"/>
    </location>
</feature>
<dbReference type="EMBL" id="SPHZ02000002">
    <property type="protein sequence ID" value="KAF0929911.1"/>
    <property type="molecule type" value="Genomic_DNA"/>
</dbReference>
<keyword evidence="2" id="KW-1185">Reference proteome</keyword>
<comment type="caution">
    <text evidence="1">The sequence shown here is derived from an EMBL/GenBank/DDBJ whole genome shotgun (WGS) entry which is preliminary data.</text>
</comment>
<name>A0A6G1EZ74_9ORYZ</name>
<accession>A0A6G1EZ74</accession>
<feature type="non-terminal residue" evidence="1">
    <location>
        <position position="54"/>
    </location>
</feature>
<gene>
    <name evidence="1" type="ORF">E2562_026720</name>
</gene>
<dbReference type="Proteomes" id="UP000479710">
    <property type="component" value="Unassembled WGS sequence"/>
</dbReference>
<evidence type="ECO:0000313" key="1">
    <source>
        <dbReference type="EMBL" id="KAF0929911.1"/>
    </source>
</evidence>
<evidence type="ECO:0000313" key="2">
    <source>
        <dbReference type="Proteomes" id="UP000479710"/>
    </source>
</evidence>
<reference evidence="1 2" key="1">
    <citation type="submission" date="2019-11" db="EMBL/GenBank/DDBJ databases">
        <title>Whole genome sequence of Oryza granulata.</title>
        <authorList>
            <person name="Li W."/>
        </authorList>
    </citation>
    <scope>NUCLEOTIDE SEQUENCE [LARGE SCALE GENOMIC DNA]</scope>
    <source>
        <strain evidence="2">cv. Menghai</strain>
        <tissue evidence="1">Leaf</tissue>
    </source>
</reference>
<organism evidence="1 2">
    <name type="scientific">Oryza meyeriana var. granulata</name>
    <dbReference type="NCBI Taxonomy" id="110450"/>
    <lineage>
        <taxon>Eukaryota</taxon>
        <taxon>Viridiplantae</taxon>
        <taxon>Streptophyta</taxon>
        <taxon>Embryophyta</taxon>
        <taxon>Tracheophyta</taxon>
        <taxon>Spermatophyta</taxon>
        <taxon>Magnoliopsida</taxon>
        <taxon>Liliopsida</taxon>
        <taxon>Poales</taxon>
        <taxon>Poaceae</taxon>
        <taxon>BOP clade</taxon>
        <taxon>Oryzoideae</taxon>
        <taxon>Oryzeae</taxon>
        <taxon>Oryzinae</taxon>
        <taxon>Oryza</taxon>
        <taxon>Oryza meyeriana</taxon>
    </lineage>
</organism>
<protein>
    <submittedName>
        <fullName evidence="1">Uncharacterized protein</fullName>
    </submittedName>
</protein>